<dbReference type="Proteomes" id="UP001439008">
    <property type="component" value="Unassembled WGS sequence"/>
</dbReference>
<sequence length="113" mass="13017">MSPRDFHKLVANPFDAELALSKFLLRICKLIRTKEWDGRYPMQTKNLLLDSENGVDELERATRSMVLQEKHRVEIIKNIEKSAFYGVSEEGSEEPAKIEKGLHGIARDYGKIK</sequence>
<dbReference type="EMBL" id="JBDODL010000035">
    <property type="protein sequence ID" value="MES1918270.1"/>
    <property type="molecule type" value="Genomic_DNA"/>
</dbReference>
<reference evidence="1 2" key="1">
    <citation type="journal article" date="2024" name="BMC Biol.">
        <title>Comparative genomics of Ascetosporea gives new insight into the evolutionary basis for animal parasitism in Rhizaria.</title>
        <authorList>
            <person name="Hiltunen Thoren M."/>
            <person name="Onut-Brannstrom I."/>
            <person name="Alfjorden A."/>
            <person name="Peckova H."/>
            <person name="Swords F."/>
            <person name="Hooper C."/>
            <person name="Holzer A.S."/>
            <person name="Bass D."/>
            <person name="Burki F."/>
        </authorList>
    </citation>
    <scope>NUCLEOTIDE SEQUENCE [LARGE SCALE GENOMIC DNA]</scope>
    <source>
        <strain evidence="1">20-A016</strain>
    </source>
</reference>
<proteinExistence type="predicted"/>
<evidence type="ECO:0000313" key="1">
    <source>
        <dbReference type="EMBL" id="MES1918270.1"/>
    </source>
</evidence>
<name>A0ABV2AEZ7_9EUKA</name>
<keyword evidence="2" id="KW-1185">Reference proteome</keyword>
<gene>
    <name evidence="1" type="ORF">MHBO_000260</name>
</gene>
<evidence type="ECO:0000313" key="2">
    <source>
        <dbReference type="Proteomes" id="UP001439008"/>
    </source>
</evidence>
<organism evidence="1 2">
    <name type="scientific">Bonamia ostreae</name>
    <dbReference type="NCBI Taxonomy" id="126728"/>
    <lineage>
        <taxon>Eukaryota</taxon>
        <taxon>Sar</taxon>
        <taxon>Rhizaria</taxon>
        <taxon>Endomyxa</taxon>
        <taxon>Ascetosporea</taxon>
        <taxon>Haplosporida</taxon>
        <taxon>Bonamia</taxon>
    </lineage>
</organism>
<accession>A0ABV2AEZ7</accession>
<protein>
    <submittedName>
        <fullName evidence="1">Uncharacterized protein</fullName>
    </submittedName>
</protein>
<comment type="caution">
    <text evidence="1">The sequence shown here is derived from an EMBL/GenBank/DDBJ whole genome shotgun (WGS) entry which is preliminary data.</text>
</comment>